<reference evidence="3" key="1">
    <citation type="submission" date="2015-06" db="EMBL/GenBank/DDBJ databases">
        <title>Expansion of signal transduction pathways in fungi by whole-genome duplication.</title>
        <authorList>
            <consortium name="DOE Joint Genome Institute"/>
            <person name="Corrochano L.M."/>
            <person name="Kuo A."/>
            <person name="Marcet-Houben M."/>
            <person name="Polaino S."/>
            <person name="Salamov A."/>
            <person name="Villalobos J.M."/>
            <person name="Alvarez M.I."/>
            <person name="Avalos J."/>
            <person name="Benito E.P."/>
            <person name="Benoit I."/>
            <person name="Burger G."/>
            <person name="Camino L.P."/>
            <person name="Canovas D."/>
            <person name="Cerda-Olmedo E."/>
            <person name="Cheng J.-F."/>
            <person name="Dominguez A."/>
            <person name="Elias M."/>
            <person name="Eslava A.P."/>
            <person name="Glaser F."/>
            <person name="Grimwood J."/>
            <person name="Gutierrez G."/>
            <person name="Heitman J."/>
            <person name="Henrissat B."/>
            <person name="Iturriaga E.A."/>
            <person name="Lang B.F."/>
            <person name="Lavin J.L."/>
            <person name="Lee S."/>
            <person name="Li W."/>
            <person name="Lindquist E."/>
            <person name="Lopez-Garcia S."/>
            <person name="Luque E.M."/>
            <person name="Marcos A.T."/>
            <person name="Martin J."/>
            <person name="McCluskey K."/>
            <person name="Medina H.R."/>
            <person name="Miralles-Duran A."/>
            <person name="Miyazaki A."/>
            <person name="Munoz-Torres E."/>
            <person name="Oguiza J.A."/>
            <person name="Ohm R."/>
            <person name="Olmedo M."/>
            <person name="Orejas M."/>
            <person name="Ortiz-Castellanos L."/>
            <person name="Pisabarro A.G."/>
            <person name="Rodriguez-Romero J."/>
            <person name="Ruiz-Herrera J."/>
            <person name="Ruiz-Vazquez R."/>
            <person name="Sanz C."/>
            <person name="Schackwitz W."/>
            <person name="Schmutz J."/>
            <person name="Shahriari M."/>
            <person name="Shelest E."/>
            <person name="Silva-Franco F."/>
            <person name="Soanes D."/>
            <person name="Syed K."/>
            <person name="Tagua V.G."/>
            <person name="Talbot N.J."/>
            <person name="Thon M."/>
            <person name="De vries R.P."/>
            <person name="Wiebenga A."/>
            <person name="Yadav J.S."/>
            <person name="Braun E.L."/>
            <person name="Baker S."/>
            <person name="Garre V."/>
            <person name="Horwitz B."/>
            <person name="Torres-Martinez S."/>
            <person name="Idnurm A."/>
            <person name="Herrera-Estrella A."/>
            <person name="Gabaldon T."/>
            <person name="Grigoriev I.V."/>
        </authorList>
    </citation>
    <scope>NUCLEOTIDE SEQUENCE [LARGE SCALE GENOMIC DNA]</scope>
    <source>
        <strain evidence="3">NRRL 1555(-)</strain>
    </source>
</reference>
<dbReference type="OrthoDB" id="10613893at2759"/>
<dbReference type="InParanoid" id="A0A167LNB5"/>
<dbReference type="EMBL" id="KV440987">
    <property type="protein sequence ID" value="OAD70788.1"/>
    <property type="molecule type" value="Genomic_DNA"/>
</dbReference>
<evidence type="ECO:0000313" key="2">
    <source>
        <dbReference type="EMBL" id="OAD70788.1"/>
    </source>
</evidence>
<feature type="region of interest" description="Disordered" evidence="1">
    <location>
        <begin position="85"/>
        <end position="116"/>
    </location>
</feature>
<gene>
    <name evidence="2" type="ORF">PHYBLDRAFT_64133</name>
</gene>
<protein>
    <submittedName>
        <fullName evidence="2">Uncharacterized protein</fullName>
    </submittedName>
</protein>
<evidence type="ECO:0000256" key="1">
    <source>
        <dbReference type="SAM" id="MobiDB-lite"/>
    </source>
</evidence>
<dbReference type="GeneID" id="29002147"/>
<name>A0A167LNB5_PHYB8</name>
<proteinExistence type="predicted"/>
<dbReference type="VEuPathDB" id="FungiDB:PHYBLDRAFT_64133"/>
<keyword evidence="3" id="KW-1185">Reference proteome</keyword>
<dbReference type="Proteomes" id="UP000077315">
    <property type="component" value="Unassembled WGS sequence"/>
</dbReference>
<organism evidence="2 3">
    <name type="scientific">Phycomyces blakesleeanus (strain ATCC 8743b / DSM 1359 / FGSC 10004 / NBRC 33097 / NRRL 1555)</name>
    <dbReference type="NCBI Taxonomy" id="763407"/>
    <lineage>
        <taxon>Eukaryota</taxon>
        <taxon>Fungi</taxon>
        <taxon>Fungi incertae sedis</taxon>
        <taxon>Mucoromycota</taxon>
        <taxon>Mucoromycotina</taxon>
        <taxon>Mucoromycetes</taxon>
        <taxon>Mucorales</taxon>
        <taxon>Phycomycetaceae</taxon>
        <taxon>Phycomyces</taxon>
    </lineage>
</organism>
<dbReference type="RefSeq" id="XP_018288828.1">
    <property type="nucleotide sequence ID" value="XM_018441241.1"/>
</dbReference>
<evidence type="ECO:0000313" key="3">
    <source>
        <dbReference type="Proteomes" id="UP000077315"/>
    </source>
</evidence>
<dbReference type="AlphaFoldDB" id="A0A167LNB5"/>
<accession>A0A167LNB5</accession>
<sequence length="116" mass="13294">MIKSLKKLGVLPQSEKDVKVDMILCFFSDKKNVFTCEDKLPNPSNTYIEHLEAISTQFICRELIVLGARDENSVESLRSPWSEEAVLRNYSPGESNTDDEDDKDIQPSQKEEKKLE</sequence>